<evidence type="ECO:0000259" key="4">
    <source>
        <dbReference type="Pfam" id="PF20640"/>
    </source>
</evidence>
<feature type="compositionally biased region" description="Polar residues" evidence="1">
    <location>
        <begin position="839"/>
        <end position="852"/>
    </location>
</feature>
<feature type="domain" description="RRN6 helical bundle" evidence="4">
    <location>
        <begin position="540"/>
        <end position="736"/>
    </location>
</feature>
<dbReference type="GO" id="GO:0070860">
    <property type="term" value="C:RNA polymerase I core factor complex"/>
    <property type="evidence" value="ECO:0007669"/>
    <property type="project" value="TreeGrafter"/>
</dbReference>
<dbReference type="PANTHER" id="PTHR28221:SF2">
    <property type="entry name" value="RNA POLYMERASE I-SPECIFIC TRANSCRIPTION INITIATION FACTOR RRN6"/>
    <property type="match status" value="1"/>
</dbReference>
<dbReference type="Proteomes" id="UP001215712">
    <property type="component" value="Unassembled WGS sequence"/>
</dbReference>
<accession>A0AAD6HX23</accession>
<evidence type="ECO:0000259" key="2">
    <source>
        <dbReference type="Pfam" id="PF10214"/>
    </source>
</evidence>
<feature type="domain" description="RRN6 K-rich C-terminal" evidence="3">
    <location>
        <begin position="822"/>
        <end position="939"/>
    </location>
</feature>
<dbReference type="Pfam" id="PF20640">
    <property type="entry name" value="Rrn6_HB"/>
    <property type="match status" value="1"/>
</dbReference>
<evidence type="ECO:0008006" key="7">
    <source>
        <dbReference type="Google" id="ProtNLM"/>
    </source>
</evidence>
<feature type="compositionally biased region" description="Polar residues" evidence="1">
    <location>
        <begin position="745"/>
        <end position="755"/>
    </location>
</feature>
<feature type="compositionally biased region" description="Basic residues" evidence="1">
    <location>
        <begin position="858"/>
        <end position="867"/>
    </location>
</feature>
<dbReference type="AlphaFoldDB" id="A0AAD6HX23"/>
<evidence type="ECO:0000259" key="3">
    <source>
        <dbReference type="Pfam" id="PF20639"/>
    </source>
</evidence>
<sequence length="939" mass="105779">MDEHTSSALHYGHVGRPIYHPEARVWTFERTFVRVPDLEYTGATKTIIAPPSRTAQATLFGPYGRPPNANSIPHALPELGVPWSSIDEHAVSKLIAKTTELYDPRASTLLDLGYALDLRKQNGIVSIAAAVTGESRNIISLRVMAEETTELPLDGFSVQVPGIGDAETTEWSTQGARIRQICFSRPSQYEEDKSTWMAARLPESITIFRPLYLQDPAPMHLQHDDPAMLPLSLRNSRLDANPLVEILSSHTGGFTHADVAFNPWYQRQIAILDTRGNWSLWEIQTKHYRRKAVGLAIPGRKGSLPSIDQEDGNAVRHDGWGSIQWIVDYSTILVADRRCVMIFRMEGDEVRTRAVELQLGRPSEWVLEVRRSVKSASQFYVLTTTRLILFDMRTAREDDEGIRLPLQYLLAWRHFRDTEDTSMRISELSIRGGLYIILYSRLNELVQVYPCPVVDDPQKVPIEVPDPFLLCMPPVEKKDALDEKPGRYSTFVFREVNHSPGDDATEYNPDMSLIKLFWTDSSLVLRANEPDTLNTDLLEEDDDFIVNDWHESVMAQRAAWKPGFPTSLAEDLSWTMNWTPVYKLALVNVLRGANQLEDEQPRTTLSQIVADVESGTLLGLDDWQNSETMFEIAGGRPVSMDIEQDSIDLNQLVSTVLPENNDAQPEFMIVPLSFSKLFAGMPTADPERQSDLDFEYTYDQMVDEWLTKLSLEIPSHTRVMKYKTVRGIALDILLSRLIRISTESTRLRASQTQENAPADQESRDSQDLDLAMASSQFASSQGTVVGNRSSQLRNGRTPPSYSSLAAFTTFKPPRPQPRNVAGLLSHWELGVDPSTYEWQKATQSQNPESSQMGPPGTPRRRARKKRSQQTPTIERPIQPPAPSAPTLRAWGSQPDHSMLTSSQPTVDDVPMTQTERGQFGTREVIKSSKPKKKRRAGGF</sequence>
<organism evidence="5 6">
    <name type="scientific">Penicillium malachiteum</name>
    <dbReference type="NCBI Taxonomy" id="1324776"/>
    <lineage>
        <taxon>Eukaryota</taxon>
        <taxon>Fungi</taxon>
        <taxon>Dikarya</taxon>
        <taxon>Ascomycota</taxon>
        <taxon>Pezizomycotina</taxon>
        <taxon>Eurotiomycetes</taxon>
        <taxon>Eurotiomycetidae</taxon>
        <taxon>Eurotiales</taxon>
        <taxon>Aspergillaceae</taxon>
        <taxon>Penicillium</taxon>
    </lineage>
</organism>
<proteinExistence type="predicted"/>
<feature type="region of interest" description="Disordered" evidence="1">
    <location>
        <begin position="745"/>
        <end position="819"/>
    </location>
</feature>
<dbReference type="Pfam" id="PF20639">
    <property type="entry name" value="Rrn6_K-rich"/>
    <property type="match status" value="1"/>
</dbReference>
<dbReference type="GO" id="GO:0001179">
    <property type="term" value="F:RNA polymerase I general transcription initiation factor binding"/>
    <property type="evidence" value="ECO:0007669"/>
    <property type="project" value="TreeGrafter"/>
</dbReference>
<reference evidence="5" key="2">
    <citation type="submission" date="2023-01" db="EMBL/GenBank/DDBJ databases">
        <authorList>
            <person name="Petersen C."/>
        </authorList>
    </citation>
    <scope>NUCLEOTIDE SEQUENCE</scope>
    <source>
        <strain evidence="5">IBT 17514</strain>
    </source>
</reference>
<dbReference type="InterPro" id="IPR048535">
    <property type="entry name" value="RRN6_beta-prop"/>
</dbReference>
<name>A0AAD6HX23_9EURO</name>
<reference evidence="5" key="1">
    <citation type="journal article" date="2023" name="IMA Fungus">
        <title>Comparative genomic study of the Penicillium genus elucidates a diverse pangenome and 15 lateral gene transfer events.</title>
        <authorList>
            <person name="Petersen C."/>
            <person name="Sorensen T."/>
            <person name="Nielsen M.R."/>
            <person name="Sondergaard T.E."/>
            <person name="Sorensen J.L."/>
            <person name="Fitzpatrick D.A."/>
            <person name="Frisvad J.C."/>
            <person name="Nielsen K.L."/>
        </authorList>
    </citation>
    <scope>NUCLEOTIDE SEQUENCE</scope>
    <source>
        <strain evidence="5">IBT 17514</strain>
    </source>
</reference>
<evidence type="ECO:0000313" key="5">
    <source>
        <dbReference type="EMBL" id="KAJ5740944.1"/>
    </source>
</evidence>
<feature type="compositionally biased region" description="Polar residues" evidence="1">
    <location>
        <begin position="773"/>
        <end position="806"/>
    </location>
</feature>
<evidence type="ECO:0000313" key="6">
    <source>
        <dbReference type="Proteomes" id="UP001215712"/>
    </source>
</evidence>
<gene>
    <name evidence="5" type="ORF">N7493_000816</name>
</gene>
<feature type="compositionally biased region" description="Basic residues" evidence="1">
    <location>
        <begin position="928"/>
        <end position="939"/>
    </location>
</feature>
<feature type="compositionally biased region" description="Polar residues" evidence="1">
    <location>
        <begin position="894"/>
        <end position="916"/>
    </location>
</feature>
<dbReference type="InterPro" id="IPR019350">
    <property type="entry name" value="RNA_pol_I-sp_TIF_RRN6-like"/>
</dbReference>
<keyword evidence="6" id="KW-1185">Reference proteome</keyword>
<dbReference type="EMBL" id="JAQJAN010000001">
    <property type="protein sequence ID" value="KAJ5740944.1"/>
    <property type="molecule type" value="Genomic_DNA"/>
</dbReference>
<protein>
    <recommendedName>
        <fullName evidence="7">RNA polymerase I-specific transcription initiation factor RRN6-like protein</fullName>
    </recommendedName>
</protein>
<dbReference type="GO" id="GO:0042790">
    <property type="term" value="P:nucleolar large rRNA transcription by RNA polymerase I"/>
    <property type="evidence" value="ECO:0007669"/>
    <property type="project" value="TreeGrafter"/>
</dbReference>
<dbReference type="GO" id="GO:0001163">
    <property type="term" value="F:RNA polymerase I transcription regulatory region sequence-specific DNA binding"/>
    <property type="evidence" value="ECO:0007669"/>
    <property type="project" value="TreeGrafter"/>
</dbReference>
<comment type="caution">
    <text evidence="5">The sequence shown here is derived from an EMBL/GenBank/DDBJ whole genome shotgun (WGS) entry which is preliminary data.</text>
</comment>
<dbReference type="PANTHER" id="PTHR28221">
    <property type="entry name" value="RNA POLYMERASE I-SPECIFIC TRANSCRIPTION INITIATION FACTOR RRN6"/>
    <property type="match status" value="1"/>
</dbReference>
<dbReference type="Pfam" id="PF10214">
    <property type="entry name" value="Rrn6_beta-prop"/>
    <property type="match status" value="1"/>
</dbReference>
<feature type="region of interest" description="Disordered" evidence="1">
    <location>
        <begin position="839"/>
        <end position="939"/>
    </location>
</feature>
<dbReference type="InterPro" id="IPR048537">
    <property type="entry name" value="RRN6_HB"/>
</dbReference>
<evidence type="ECO:0000256" key="1">
    <source>
        <dbReference type="SAM" id="MobiDB-lite"/>
    </source>
</evidence>
<feature type="domain" description="RRN6 beta-propeller" evidence="2">
    <location>
        <begin position="103"/>
        <end position="472"/>
    </location>
</feature>
<dbReference type="InterPro" id="IPR048536">
    <property type="entry name" value="Rrn6_K-rich"/>
</dbReference>